<proteinExistence type="predicted"/>
<accession>A0A7J9NB73</accession>
<reference evidence="1 2" key="1">
    <citation type="journal article" date="2019" name="Genome Biol. Evol.">
        <title>Insights into the evolution of the New World diploid cottons (Gossypium, subgenus Houzingenia) based on genome sequencing.</title>
        <authorList>
            <person name="Grover C.E."/>
            <person name="Arick M.A. 2nd"/>
            <person name="Thrash A."/>
            <person name="Conover J.L."/>
            <person name="Sanders W.S."/>
            <person name="Peterson D.G."/>
            <person name="Frelichowski J.E."/>
            <person name="Scheffler J.A."/>
            <person name="Scheffler B.E."/>
            <person name="Wendel J.F."/>
        </authorList>
    </citation>
    <scope>NUCLEOTIDE SEQUENCE [LARGE SCALE GENOMIC DNA]</scope>
    <source>
        <strain evidence="1">1</strain>
        <tissue evidence="1">Leaf</tissue>
    </source>
</reference>
<evidence type="ECO:0000313" key="1">
    <source>
        <dbReference type="EMBL" id="MBA0880448.1"/>
    </source>
</evidence>
<evidence type="ECO:0000313" key="2">
    <source>
        <dbReference type="Proteomes" id="UP000593576"/>
    </source>
</evidence>
<dbReference type="Proteomes" id="UP000593576">
    <property type="component" value="Unassembled WGS sequence"/>
</dbReference>
<organism evidence="1 2">
    <name type="scientific">Gossypium schwendimanii</name>
    <name type="common">Cotton</name>
    <dbReference type="NCBI Taxonomy" id="34291"/>
    <lineage>
        <taxon>Eukaryota</taxon>
        <taxon>Viridiplantae</taxon>
        <taxon>Streptophyta</taxon>
        <taxon>Embryophyta</taxon>
        <taxon>Tracheophyta</taxon>
        <taxon>Spermatophyta</taxon>
        <taxon>Magnoliopsida</taxon>
        <taxon>eudicotyledons</taxon>
        <taxon>Gunneridae</taxon>
        <taxon>Pentapetalae</taxon>
        <taxon>rosids</taxon>
        <taxon>malvids</taxon>
        <taxon>Malvales</taxon>
        <taxon>Malvaceae</taxon>
        <taxon>Malvoideae</taxon>
        <taxon>Gossypium</taxon>
    </lineage>
</organism>
<comment type="caution">
    <text evidence="1">The sequence shown here is derived from an EMBL/GenBank/DDBJ whole genome shotgun (WGS) entry which is preliminary data.</text>
</comment>
<keyword evidence="2" id="KW-1185">Reference proteome</keyword>
<gene>
    <name evidence="1" type="ORF">Goshw_029752</name>
</gene>
<protein>
    <submittedName>
        <fullName evidence="1">Uncharacterized protein</fullName>
    </submittedName>
</protein>
<sequence length="29" mass="3329">MKHQNGHLKIRHGGDVTCGAAWRWQEVRG</sequence>
<dbReference type="AlphaFoldDB" id="A0A7J9NB73"/>
<dbReference type="EMBL" id="JABFAF010277500">
    <property type="protein sequence ID" value="MBA0880448.1"/>
    <property type="molecule type" value="Genomic_DNA"/>
</dbReference>
<name>A0A7J9NB73_GOSSC</name>